<dbReference type="AlphaFoldDB" id="A0A7N0ZS50"/>
<sequence length="393" mass="44158">MARTWIIDNISIARKVKHGSKSPPLQIIDSGASRECPQCHYIIDNNDVINEWPGLPVGVKFDPSDLELIEHLTAKCGLGNSTSHVFIDEFIPTLDGDQGICCTHPENLPGAKKDGSSIHFFHRTANAYATGQRKRRKIQTQLDKQVRWHKTGKTKPVFENGIQKGCKKIMVLYYSSRKGFKPDKANWVMHQYHLGTDEEEKEGELVVSKIFYQHPKQNEYNDSSPVIKDCDVVQQHSSPKTPKPTKRHRQYSGTYTWDDDDADASTPFTVPEPALNPTIYDAHQPAIQMGDSEHTTWLAGESEAAEQLGLNDFDEYLLCKEIIGSYAPFKDPGPSRATYSYLDGNQSNLTEDNHISSGFADLENLELDTPPDFQLTGLDFGSQDAVFDRLDSL</sequence>
<dbReference type="Gramene" id="Kaladp0022s0225.1.v1.1">
    <property type="protein sequence ID" value="Kaladp0022s0225.1.v1.1"/>
    <property type="gene ID" value="Kaladp0022s0225.v1.1"/>
</dbReference>
<dbReference type="PROSITE" id="PS51005">
    <property type="entry name" value="NAC"/>
    <property type="match status" value="1"/>
</dbReference>
<keyword evidence="7" id="KW-1185">Reference proteome</keyword>
<dbReference type="GO" id="GO:0005634">
    <property type="term" value="C:nucleus"/>
    <property type="evidence" value="ECO:0007669"/>
    <property type="project" value="TreeGrafter"/>
</dbReference>
<dbReference type="Gene3D" id="2.170.150.80">
    <property type="entry name" value="NAC domain"/>
    <property type="match status" value="1"/>
</dbReference>
<dbReference type="Proteomes" id="UP000594263">
    <property type="component" value="Unplaced"/>
</dbReference>
<keyword evidence="1" id="KW-0805">Transcription regulation</keyword>
<dbReference type="SUPFAM" id="SSF101941">
    <property type="entry name" value="NAC domain"/>
    <property type="match status" value="1"/>
</dbReference>
<evidence type="ECO:0000256" key="3">
    <source>
        <dbReference type="ARBA" id="ARBA00023163"/>
    </source>
</evidence>
<keyword evidence="2" id="KW-0238">DNA-binding</keyword>
<dbReference type="InterPro" id="IPR003441">
    <property type="entry name" value="NAC-dom"/>
</dbReference>
<dbReference type="Pfam" id="PF02365">
    <property type="entry name" value="NAM"/>
    <property type="match status" value="1"/>
</dbReference>
<dbReference type="InterPro" id="IPR036093">
    <property type="entry name" value="NAC_dom_sf"/>
</dbReference>
<reference evidence="6" key="1">
    <citation type="submission" date="2021-01" db="UniProtKB">
        <authorList>
            <consortium name="EnsemblPlants"/>
        </authorList>
    </citation>
    <scope>IDENTIFICATION</scope>
</reference>
<dbReference type="InterPro" id="IPR044799">
    <property type="entry name" value="SOG1-like"/>
</dbReference>
<evidence type="ECO:0000256" key="2">
    <source>
        <dbReference type="ARBA" id="ARBA00023125"/>
    </source>
</evidence>
<evidence type="ECO:0000256" key="1">
    <source>
        <dbReference type="ARBA" id="ARBA00023015"/>
    </source>
</evidence>
<evidence type="ECO:0000313" key="6">
    <source>
        <dbReference type="EnsemblPlants" id="Kaladp0022s0225.1.v1.1"/>
    </source>
</evidence>
<accession>A0A7N0ZS50</accession>
<name>A0A7N0ZS50_KALFE</name>
<proteinExistence type="predicted"/>
<evidence type="ECO:0000313" key="7">
    <source>
        <dbReference type="Proteomes" id="UP000594263"/>
    </source>
</evidence>
<dbReference type="GO" id="GO:0000976">
    <property type="term" value="F:transcription cis-regulatory region binding"/>
    <property type="evidence" value="ECO:0007669"/>
    <property type="project" value="TreeGrafter"/>
</dbReference>
<dbReference type="GO" id="GO:0003700">
    <property type="term" value="F:DNA-binding transcription factor activity"/>
    <property type="evidence" value="ECO:0007669"/>
    <property type="project" value="InterPro"/>
</dbReference>
<evidence type="ECO:0000256" key="4">
    <source>
        <dbReference type="ARBA" id="ARBA00023242"/>
    </source>
</evidence>
<organism evidence="6 7">
    <name type="scientific">Kalanchoe fedtschenkoi</name>
    <name type="common">Lavender scallops</name>
    <name type="synonym">South American air plant</name>
    <dbReference type="NCBI Taxonomy" id="63787"/>
    <lineage>
        <taxon>Eukaryota</taxon>
        <taxon>Viridiplantae</taxon>
        <taxon>Streptophyta</taxon>
        <taxon>Embryophyta</taxon>
        <taxon>Tracheophyta</taxon>
        <taxon>Spermatophyta</taxon>
        <taxon>Magnoliopsida</taxon>
        <taxon>eudicotyledons</taxon>
        <taxon>Gunneridae</taxon>
        <taxon>Pentapetalae</taxon>
        <taxon>Saxifragales</taxon>
        <taxon>Crassulaceae</taxon>
        <taxon>Kalanchoe</taxon>
    </lineage>
</organism>
<evidence type="ECO:0000259" key="5">
    <source>
        <dbReference type="PROSITE" id="PS51005"/>
    </source>
</evidence>
<feature type="domain" description="NAC" evidence="5">
    <location>
        <begin position="55"/>
        <end position="213"/>
    </location>
</feature>
<dbReference type="PANTHER" id="PTHR31079:SF2">
    <property type="entry name" value="NAC DOMAIN CONTAINING PROTEIN 44-RELATED"/>
    <property type="match status" value="1"/>
</dbReference>
<keyword evidence="4" id="KW-0539">Nucleus</keyword>
<keyword evidence="3" id="KW-0804">Transcription</keyword>
<dbReference type="PANTHER" id="PTHR31079">
    <property type="entry name" value="NAC DOMAIN-CONTAINING PROTEIN 73"/>
    <property type="match status" value="1"/>
</dbReference>
<dbReference type="EnsemblPlants" id="Kaladp0022s0225.1.v1.1">
    <property type="protein sequence ID" value="Kaladp0022s0225.1.v1.1"/>
    <property type="gene ID" value="Kaladp0022s0225.v1.1"/>
</dbReference>
<dbReference type="FunFam" id="2.170.150.80:FF:000009">
    <property type="entry name" value="NAC domain-containing protein 8"/>
    <property type="match status" value="1"/>
</dbReference>
<protein>
    <recommendedName>
        <fullName evidence="5">NAC domain-containing protein</fullName>
    </recommendedName>
</protein>
<dbReference type="OMA" id="CETENYV"/>